<dbReference type="Proteomes" id="UP000820818">
    <property type="component" value="Linkage Group LG6"/>
</dbReference>
<dbReference type="EMBL" id="WJBH02000006">
    <property type="protein sequence ID" value="KAI9557213.1"/>
    <property type="molecule type" value="Genomic_DNA"/>
</dbReference>
<dbReference type="AlphaFoldDB" id="A0AAD5L7M9"/>
<evidence type="ECO:0000313" key="1">
    <source>
        <dbReference type="EMBL" id="KAI9557213.1"/>
    </source>
</evidence>
<gene>
    <name evidence="1" type="ORF">GHT06_017030</name>
</gene>
<evidence type="ECO:0000313" key="2">
    <source>
        <dbReference type="Proteomes" id="UP000820818"/>
    </source>
</evidence>
<protein>
    <submittedName>
        <fullName evidence="1">Uncharacterized protein</fullName>
    </submittedName>
</protein>
<accession>A0AAD5L7M9</accession>
<keyword evidence="2" id="KW-1185">Reference proteome</keyword>
<reference evidence="1 2" key="1">
    <citation type="submission" date="2022-05" db="EMBL/GenBank/DDBJ databases">
        <title>A multi-omics perspective on studying reproductive biology in Daphnia sinensis.</title>
        <authorList>
            <person name="Jia J."/>
        </authorList>
    </citation>
    <scope>NUCLEOTIDE SEQUENCE [LARGE SCALE GENOMIC DNA]</scope>
    <source>
        <strain evidence="1 2">WSL</strain>
    </source>
</reference>
<organism evidence="1 2">
    <name type="scientific">Daphnia sinensis</name>
    <dbReference type="NCBI Taxonomy" id="1820382"/>
    <lineage>
        <taxon>Eukaryota</taxon>
        <taxon>Metazoa</taxon>
        <taxon>Ecdysozoa</taxon>
        <taxon>Arthropoda</taxon>
        <taxon>Crustacea</taxon>
        <taxon>Branchiopoda</taxon>
        <taxon>Diplostraca</taxon>
        <taxon>Cladocera</taxon>
        <taxon>Anomopoda</taxon>
        <taxon>Daphniidae</taxon>
        <taxon>Daphnia</taxon>
        <taxon>Daphnia similis group</taxon>
    </lineage>
</organism>
<proteinExistence type="predicted"/>
<sequence>MPFDSLVHKTALDEITSTPLYPVLENSDSIDRNSNLSHHREKFLENWKNLIDLEYQQDVEKAKKYQTTSTTGNIEQLETQKKEASLATQNSLHLYVYQLLQSTLKASDGITAEVMKNCTETLRNEIATQGIDTRKHCELPRPKNTVHGNEKKFLFGIIKVLEEESVLAIIEERKQTAVVKTELSKIPKSSRRR</sequence>
<comment type="caution">
    <text evidence="1">The sequence shown here is derived from an EMBL/GenBank/DDBJ whole genome shotgun (WGS) entry which is preliminary data.</text>
</comment>
<name>A0AAD5L7M9_9CRUS</name>